<evidence type="ECO:0008006" key="3">
    <source>
        <dbReference type="Google" id="ProtNLM"/>
    </source>
</evidence>
<protein>
    <recommendedName>
        <fullName evidence="3">F-box domain-containing protein</fullName>
    </recommendedName>
</protein>
<evidence type="ECO:0000313" key="1">
    <source>
        <dbReference type="EMBL" id="KAK9806212.1"/>
    </source>
</evidence>
<organism evidence="1 2">
    <name type="scientific">[Myrmecia] bisecta</name>
    <dbReference type="NCBI Taxonomy" id="41462"/>
    <lineage>
        <taxon>Eukaryota</taxon>
        <taxon>Viridiplantae</taxon>
        <taxon>Chlorophyta</taxon>
        <taxon>core chlorophytes</taxon>
        <taxon>Trebouxiophyceae</taxon>
        <taxon>Trebouxiales</taxon>
        <taxon>Trebouxiaceae</taxon>
        <taxon>Myrmecia</taxon>
    </lineage>
</organism>
<accession>A0AAW1PC91</accession>
<dbReference type="EMBL" id="JALJOR010000014">
    <property type="protein sequence ID" value="KAK9806212.1"/>
    <property type="molecule type" value="Genomic_DNA"/>
</dbReference>
<proteinExistence type="predicted"/>
<reference evidence="1 2" key="1">
    <citation type="journal article" date="2024" name="Nat. Commun.">
        <title>Phylogenomics reveals the evolutionary origins of lichenization in chlorophyte algae.</title>
        <authorList>
            <person name="Puginier C."/>
            <person name="Libourel C."/>
            <person name="Otte J."/>
            <person name="Skaloud P."/>
            <person name="Haon M."/>
            <person name="Grisel S."/>
            <person name="Petersen M."/>
            <person name="Berrin J.G."/>
            <person name="Delaux P.M."/>
            <person name="Dal Grande F."/>
            <person name="Keller J."/>
        </authorList>
    </citation>
    <scope>NUCLEOTIDE SEQUENCE [LARGE SCALE GENOMIC DNA]</scope>
    <source>
        <strain evidence="1 2">SAG 2043</strain>
    </source>
</reference>
<gene>
    <name evidence="1" type="ORF">WJX72_005567</name>
</gene>
<dbReference type="AlphaFoldDB" id="A0AAW1PC91"/>
<comment type="caution">
    <text evidence="1">The sequence shown here is derived from an EMBL/GenBank/DDBJ whole genome shotgun (WGS) entry which is preliminary data.</text>
</comment>
<keyword evidence="2" id="KW-1185">Reference proteome</keyword>
<dbReference type="Proteomes" id="UP001489004">
    <property type="component" value="Unassembled WGS sequence"/>
</dbReference>
<evidence type="ECO:0000313" key="2">
    <source>
        <dbReference type="Proteomes" id="UP001489004"/>
    </source>
</evidence>
<name>A0AAW1PC91_9CHLO</name>
<sequence>MPPLICSAARRSQTVSHGQTAEPTPWDSLPGDLFALILRHADKQTVKTAHLVSSTLQSMTALRDVRIEFAAQLYKPALQRVWPTATLKVVCGLYDDYHTPNAEGGFDRLQ</sequence>